<dbReference type="AlphaFoldDB" id="W7AFE7"/>
<gene>
    <name evidence="2" type="ORF">YYG_02798</name>
</gene>
<dbReference type="Proteomes" id="UP000030659">
    <property type="component" value="Unassembled WGS sequence"/>
</dbReference>
<evidence type="ECO:0000313" key="3">
    <source>
        <dbReference type="Proteomes" id="UP000030659"/>
    </source>
</evidence>
<dbReference type="EMBL" id="KI965399">
    <property type="protein sequence ID" value="EUD72097.1"/>
    <property type="molecule type" value="Genomic_DNA"/>
</dbReference>
<dbReference type="InterPro" id="IPR003409">
    <property type="entry name" value="MORN"/>
</dbReference>
<dbReference type="Gene3D" id="2.20.110.10">
    <property type="entry name" value="Histone H3 K4-specific methyltransferase SET7/9 N-terminal domain"/>
    <property type="match status" value="1"/>
</dbReference>
<proteinExistence type="predicted"/>
<dbReference type="SUPFAM" id="SSF82185">
    <property type="entry name" value="Histone H3 K4-specific methyltransferase SET7/9 N-terminal domain"/>
    <property type="match status" value="1"/>
</dbReference>
<evidence type="ECO:0008006" key="4">
    <source>
        <dbReference type="Google" id="ProtNLM"/>
    </source>
</evidence>
<keyword evidence="1" id="KW-0677">Repeat</keyword>
<evidence type="ECO:0000313" key="2">
    <source>
        <dbReference type="EMBL" id="EUD72097.1"/>
    </source>
</evidence>
<dbReference type="PANTHER" id="PTHR43215:SF14">
    <property type="entry name" value="RADIAL SPOKE HEAD 1 HOMOLOG"/>
    <property type="match status" value="1"/>
</dbReference>
<evidence type="ECO:0000256" key="1">
    <source>
        <dbReference type="ARBA" id="ARBA00022737"/>
    </source>
</evidence>
<dbReference type="Pfam" id="PF02493">
    <property type="entry name" value="MORN"/>
    <property type="match status" value="2"/>
</dbReference>
<sequence length="124" mass="14903">MYNFIFFNFRIVKNVMIKINKHDLLLKYKDKDDFIFNQLLNIVEYPFNEIFEYADGNIYIGETENKKRHGYGFYIYEDIKAIYQGQWKENSKNGYGILYNKNDVIYSGKLLNSQIVVTILKKIE</sequence>
<protein>
    <recommendedName>
        <fullName evidence="4">MORN repeat protein</fullName>
    </recommendedName>
</protein>
<dbReference type="eggNOG" id="KOG0192">
    <property type="taxonomic scope" value="Eukaryota"/>
</dbReference>
<reference evidence="2 3" key="1">
    <citation type="submission" date="2013-02" db="EMBL/GenBank/DDBJ databases">
        <title>The Genome Sequence of Plasmodium vinckei petteri CR.</title>
        <authorList>
            <consortium name="The Broad Institute Genome Sequencing Platform"/>
            <consortium name="The Broad Institute Genome Sequencing Center for Infectious Disease"/>
            <person name="Neafsey D."/>
            <person name="Cheeseman I."/>
            <person name="Volkman S."/>
            <person name="Adams J."/>
            <person name="Walker B."/>
            <person name="Young S.K."/>
            <person name="Zeng Q."/>
            <person name="Gargeya S."/>
            <person name="Fitzgerald M."/>
            <person name="Haas B."/>
            <person name="Abouelleil A."/>
            <person name="Alvarado L."/>
            <person name="Arachchi H.M."/>
            <person name="Berlin A.M."/>
            <person name="Chapman S.B."/>
            <person name="Dewar J."/>
            <person name="Goldberg J."/>
            <person name="Griggs A."/>
            <person name="Gujja S."/>
            <person name="Hansen M."/>
            <person name="Howarth C."/>
            <person name="Imamovic A."/>
            <person name="Larimer J."/>
            <person name="McCowan C."/>
            <person name="Murphy C."/>
            <person name="Neiman D."/>
            <person name="Pearson M."/>
            <person name="Priest M."/>
            <person name="Roberts A."/>
            <person name="Saif S."/>
            <person name="Shea T."/>
            <person name="Sisk P."/>
            <person name="Sykes S."/>
            <person name="Wortman J."/>
            <person name="Nusbaum C."/>
            <person name="Birren B."/>
        </authorList>
    </citation>
    <scope>NUCLEOTIDE SEQUENCE [LARGE SCALE GENOMIC DNA]</scope>
    <source>
        <strain evidence="2 3">CR</strain>
    </source>
</reference>
<dbReference type="GO" id="GO:0005829">
    <property type="term" value="C:cytosol"/>
    <property type="evidence" value="ECO:0007669"/>
    <property type="project" value="TreeGrafter"/>
</dbReference>
<name>W7AFE7_PLAVN</name>
<dbReference type="SMART" id="SM00698">
    <property type="entry name" value="MORN"/>
    <property type="match status" value="2"/>
</dbReference>
<organism evidence="2 3">
    <name type="scientific">Plasmodium vinckei petteri</name>
    <dbReference type="NCBI Taxonomy" id="138298"/>
    <lineage>
        <taxon>Eukaryota</taxon>
        <taxon>Sar</taxon>
        <taxon>Alveolata</taxon>
        <taxon>Apicomplexa</taxon>
        <taxon>Aconoidasida</taxon>
        <taxon>Haemosporida</taxon>
        <taxon>Plasmodiidae</taxon>
        <taxon>Plasmodium</taxon>
        <taxon>Plasmodium (Vinckeia)</taxon>
    </lineage>
</organism>
<accession>W7AFE7</accession>
<dbReference type="PANTHER" id="PTHR43215">
    <property type="entry name" value="RADIAL SPOKE HEAD 1 HOMOLOG"/>
    <property type="match status" value="1"/>
</dbReference>